<evidence type="ECO:0000313" key="1">
    <source>
        <dbReference type="EMBL" id="GCE78406.1"/>
    </source>
</evidence>
<dbReference type="Proteomes" id="UP000289954">
    <property type="component" value="Unassembled WGS sequence"/>
</dbReference>
<organism evidence="1 2">
    <name type="scientific">Cellulomonas biazotea</name>
    <dbReference type="NCBI Taxonomy" id="1709"/>
    <lineage>
        <taxon>Bacteria</taxon>
        <taxon>Bacillati</taxon>
        <taxon>Actinomycetota</taxon>
        <taxon>Actinomycetes</taxon>
        <taxon>Micrococcales</taxon>
        <taxon>Cellulomonadaceae</taxon>
        <taxon>Cellulomonas</taxon>
    </lineage>
</organism>
<keyword evidence="2" id="KW-1185">Reference proteome</keyword>
<reference evidence="1 2" key="1">
    <citation type="submission" date="2019-01" db="EMBL/GenBank/DDBJ databases">
        <title>Draft genome sequence of Cellulomonas takizawaensis strain TKZ-21.</title>
        <authorList>
            <person name="Yamamura H."/>
            <person name="Hayashi T."/>
            <person name="Hamada M."/>
            <person name="Serisawa Y."/>
            <person name="Matsuyama K."/>
            <person name="Nakagawa Y."/>
            <person name="Otoguro M."/>
            <person name="Yanagida F."/>
            <person name="Hayakawa M."/>
        </authorList>
    </citation>
    <scope>NUCLEOTIDE SEQUENCE [LARGE SCALE GENOMIC DNA]</scope>
    <source>
        <strain evidence="1 2">NBRC12680</strain>
    </source>
</reference>
<keyword evidence="1" id="KW-0969">Cilium</keyword>
<protein>
    <submittedName>
        <fullName evidence="1">Flagellar protein FlgA</fullName>
    </submittedName>
</protein>
<keyword evidence="1" id="KW-0282">Flagellum</keyword>
<dbReference type="AlphaFoldDB" id="A0A402DWD7"/>
<dbReference type="RefSeq" id="WP_130783093.1">
    <property type="nucleotide sequence ID" value="NZ_BIMR01000407.1"/>
</dbReference>
<sequence length="224" mass="22540">MDTTVLDLPAPVAPRLRRPGWRDPRLLAGVAMVAGSVALGSWAVRAAQATVPVYVAREALVPGDRVAADGLAVVDVQLGTVDLDRYLRADVALPEQAVVQRVVAAGEIVPRGALGDAQGVDVRPVAVPLTHAPARGIVTGAQVDLWFVPEPPQGASGSPAPATEPHELAGDLTVAEVSTPEGAFAVGGASVVQVLVPSDRLPTVLGALAGAGVVDVVPVPGTGG</sequence>
<gene>
    <name evidence="1" type="ORF">CBZ_34620</name>
</gene>
<keyword evidence="1" id="KW-0966">Cell projection</keyword>
<evidence type="ECO:0000313" key="2">
    <source>
        <dbReference type="Proteomes" id="UP000289954"/>
    </source>
</evidence>
<dbReference type="EMBL" id="BIMR01000407">
    <property type="protein sequence ID" value="GCE78406.1"/>
    <property type="molecule type" value="Genomic_DNA"/>
</dbReference>
<name>A0A402DWD7_9CELL</name>
<accession>A0A402DWD7</accession>
<dbReference type="OrthoDB" id="5192391at2"/>
<comment type="caution">
    <text evidence="1">The sequence shown here is derived from an EMBL/GenBank/DDBJ whole genome shotgun (WGS) entry which is preliminary data.</text>
</comment>
<proteinExistence type="predicted"/>